<accession>A0ABW1GZY8</accession>
<evidence type="ECO:0000259" key="3">
    <source>
        <dbReference type="Pfam" id="PF13439"/>
    </source>
</evidence>
<comment type="caution">
    <text evidence="4">The sequence shown here is derived from an EMBL/GenBank/DDBJ whole genome shotgun (WGS) entry which is preliminary data.</text>
</comment>
<organism evidence="4 5">
    <name type="scientific">Micromonospora vulcania</name>
    <dbReference type="NCBI Taxonomy" id="1441873"/>
    <lineage>
        <taxon>Bacteria</taxon>
        <taxon>Bacillati</taxon>
        <taxon>Actinomycetota</taxon>
        <taxon>Actinomycetes</taxon>
        <taxon>Micromonosporales</taxon>
        <taxon>Micromonosporaceae</taxon>
        <taxon>Micromonospora</taxon>
    </lineage>
</organism>
<dbReference type="Gene3D" id="3.40.50.2000">
    <property type="entry name" value="Glycogen Phosphorylase B"/>
    <property type="match status" value="2"/>
</dbReference>
<evidence type="ECO:0000313" key="5">
    <source>
        <dbReference type="Proteomes" id="UP001596226"/>
    </source>
</evidence>
<name>A0ABW1GZY8_9ACTN</name>
<dbReference type="InterPro" id="IPR028098">
    <property type="entry name" value="Glyco_trans_4-like_N"/>
</dbReference>
<evidence type="ECO:0000256" key="2">
    <source>
        <dbReference type="ARBA" id="ARBA00022679"/>
    </source>
</evidence>
<dbReference type="EC" id="2.4.-.-" evidence="4"/>
<dbReference type="PANTHER" id="PTHR12526">
    <property type="entry name" value="GLYCOSYLTRANSFERASE"/>
    <property type="match status" value="1"/>
</dbReference>
<evidence type="ECO:0000313" key="4">
    <source>
        <dbReference type="EMBL" id="MFC5922278.1"/>
    </source>
</evidence>
<dbReference type="GO" id="GO:0016757">
    <property type="term" value="F:glycosyltransferase activity"/>
    <property type="evidence" value="ECO:0007669"/>
    <property type="project" value="UniProtKB-KW"/>
</dbReference>
<proteinExistence type="predicted"/>
<dbReference type="SUPFAM" id="SSF53756">
    <property type="entry name" value="UDP-Glycosyltransferase/glycogen phosphorylase"/>
    <property type="match status" value="1"/>
</dbReference>
<dbReference type="Pfam" id="PF13439">
    <property type="entry name" value="Glyco_transf_4"/>
    <property type="match status" value="1"/>
</dbReference>
<evidence type="ECO:0000256" key="1">
    <source>
        <dbReference type="ARBA" id="ARBA00022676"/>
    </source>
</evidence>
<dbReference type="EMBL" id="JBHSQS010000002">
    <property type="protein sequence ID" value="MFC5922278.1"/>
    <property type="molecule type" value="Genomic_DNA"/>
</dbReference>
<keyword evidence="1 4" id="KW-0328">Glycosyltransferase</keyword>
<keyword evidence="2 4" id="KW-0808">Transferase</keyword>
<gene>
    <name evidence="4" type="ORF">ACFQGL_02835</name>
</gene>
<dbReference type="RefSeq" id="WP_377504834.1">
    <property type="nucleotide sequence ID" value="NZ_JBHSQS010000002.1"/>
</dbReference>
<dbReference type="Proteomes" id="UP001596226">
    <property type="component" value="Unassembled WGS sequence"/>
</dbReference>
<reference evidence="5" key="1">
    <citation type="journal article" date="2019" name="Int. J. Syst. Evol. Microbiol.">
        <title>The Global Catalogue of Microorganisms (GCM) 10K type strain sequencing project: providing services to taxonomists for standard genome sequencing and annotation.</title>
        <authorList>
            <consortium name="The Broad Institute Genomics Platform"/>
            <consortium name="The Broad Institute Genome Sequencing Center for Infectious Disease"/>
            <person name="Wu L."/>
            <person name="Ma J."/>
        </authorList>
    </citation>
    <scope>NUCLEOTIDE SEQUENCE [LARGE SCALE GENOMIC DNA]</scope>
    <source>
        <strain evidence="5">CGMCC 4.7144</strain>
    </source>
</reference>
<keyword evidence="5" id="KW-1185">Reference proteome</keyword>
<dbReference type="Pfam" id="PF13692">
    <property type="entry name" value="Glyco_trans_1_4"/>
    <property type="match status" value="1"/>
</dbReference>
<protein>
    <submittedName>
        <fullName evidence="4">Glycosyltransferase</fullName>
        <ecNumber evidence="4">2.4.-.-</ecNumber>
    </submittedName>
</protein>
<feature type="domain" description="Glycosyltransferase subfamily 4-like N-terminal" evidence="3">
    <location>
        <begin position="40"/>
        <end position="186"/>
    </location>
</feature>
<dbReference type="PANTHER" id="PTHR12526:SF510">
    <property type="entry name" value="D-INOSITOL 3-PHOSPHATE GLYCOSYLTRANSFERASE"/>
    <property type="match status" value="1"/>
</dbReference>
<sequence>MSALGGPGGRGKDHPLGVRRLRIAVLVKTNAGGMWLLPQVEELRHRGHEVTVVLPRGAGRLTDELEHRGIEVLASPYDFTLGRSAPLGLLRLRALLRRLRPDVVQYHLIASAYAVRLATLGLPVRRVHMVAGPAYLESRLVRSVERFLWRMDDVVICGCRYASTRYGELDCPPQRRPVAVYGVDTDAFSPDTTGPDQRAKLRAELGIDQNAFLAVMVSYVYPPKRLVHSGRGVKGHEVLLAAWRTFRRRQPDAHLLLVGGGWTAAGESYRRQLGERFGVAGDPGVTWVESVPDVRPCYAAADVSVSPSLCDGPGAAVEAGSMGVPSIVSAAGGLPEAITERSGWVVPPGDPAALADALGAAYLGWVAGTLTLRGRLARRHVLASFDDLRAAAEVADIVEDVAARRS</sequence>